<gene>
    <name evidence="2" type="ORF">FPL22_12200</name>
</gene>
<organism evidence="2 3">
    <name type="scientific">Rariglobus hedericola</name>
    <dbReference type="NCBI Taxonomy" id="2597822"/>
    <lineage>
        <taxon>Bacteria</taxon>
        <taxon>Pseudomonadati</taxon>
        <taxon>Verrucomicrobiota</taxon>
        <taxon>Opitutia</taxon>
        <taxon>Opitutales</taxon>
        <taxon>Opitutaceae</taxon>
        <taxon>Rariglobus</taxon>
    </lineage>
</organism>
<reference evidence="2 3" key="1">
    <citation type="submission" date="2019-07" db="EMBL/GenBank/DDBJ databases">
        <title>Description of 53C-WASEF.</title>
        <authorList>
            <person name="Pitt A."/>
            <person name="Hahn M.W."/>
        </authorList>
    </citation>
    <scope>NUCLEOTIDE SEQUENCE [LARGE SCALE GENOMIC DNA]</scope>
    <source>
        <strain evidence="2 3">53C-WASEF</strain>
    </source>
</reference>
<proteinExistence type="predicted"/>
<dbReference type="Proteomes" id="UP000315648">
    <property type="component" value="Unassembled WGS sequence"/>
</dbReference>
<evidence type="ECO:0000256" key="1">
    <source>
        <dbReference type="SAM" id="Phobius"/>
    </source>
</evidence>
<keyword evidence="1" id="KW-1133">Transmembrane helix</keyword>
<dbReference type="EMBL" id="VMBG01000002">
    <property type="protein sequence ID" value="TSJ76873.1"/>
    <property type="molecule type" value="Genomic_DNA"/>
</dbReference>
<protein>
    <recommendedName>
        <fullName evidence="4">PilN domain-containing protein</fullName>
    </recommendedName>
</protein>
<dbReference type="OrthoDB" id="193427at2"/>
<accession>A0A556QJP5</accession>
<keyword evidence="1" id="KW-0812">Transmembrane</keyword>
<keyword evidence="1" id="KW-0472">Membrane</keyword>
<keyword evidence="3" id="KW-1185">Reference proteome</keyword>
<evidence type="ECO:0000313" key="3">
    <source>
        <dbReference type="Proteomes" id="UP000315648"/>
    </source>
</evidence>
<comment type="caution">
    <text evidence="2">The sequence shown here is derived from an EMBL/GenBank/DDBJ whole genome shotgun (WGS) entry which is preliminary data.</text>
</comment>
<evidence type="ECO:0008006" key="4">
    <source>
        <dbReference type="Google" id="ProtNLM"/>
    </source>
</evidence>
<name>A0A556QJP5_9BACT</name>
<feature type="transmembrane region" description="Helical" evidence="1">
    <location>
        <begin position="202"/>
        <end position="225"/>
    </location>
</feature>
<evidence type="ECO:0000313" key="2">
    <source>
        <dbReference type="EMBL" id="TSJ76873.1"/>
    </source>
</evidence>
<dbReference type="AlphaFoldDB" id="A0A556QJP5"/>
<sequence length="392" mass="41959">MRSVPVTEGATAAEVTAQAELAIEALAPFPLANLYYGHHWLAGATHALVYAAYRKRFTSDELDLWHDAEAVLPSFVTVLDKDKAPKPATAVIVPCVGGLTGLYFSDASGVPSQVRVESLSADATDIERAAVREGLLGSFPEKMHVIDAGADAQFDPASPQGEFIFRAGTIETHFEPADIAALDVRDKGDLAARRRAHARDVILWRTFLGCAAAIALCVLLELALVGSSIWQKQRLALEALQKPVVEGIITSDTLANRIEELSTKRLLPFEMLAVVNTVRPPAIQFMRTVTSGLYTLEVEAQTSSSGDIDVFRSALNKLPGCEKAEVQDPRSRDGVSTFRLVVTFKADAFKSGIENPADVPALEASKPAIPAAAPAVVPVEVKTPAVPETSQP</sequence>
<dbReference type="RefSeq" id="WP_144230693.1">
    <property type="nucleotide sequence ID" value="NZ_CBCRVV010000017.1"/>
</dbReference>